<dbReference type="Gene3D" id="3.90.550.10">
    <property type="entry name" value="Spore Coat Polysaccharide Biosynthesis Protein SpsA, Chain A"/>
    <property type="match status" value="1"/>
</dbReference>
<dbReference type="PANTHER" id="PTHR22916:SF3">
    <property type="entry name" value="UDP-GLCNAC:BETAGAL BETA-1,3-N-ACETYLGLUCOSAMINYLTRANSFERASE-LIKE PROTEIN 1"/>
    <property type="match status" value="1"/>
</dbReference>
<dbReference type="CDD" id="cd00761">
    <property type="entry name" value="Glyco_tranf_GTA_type"/>
    <property type="match status" value="1"/>
</dbReference>
<dbReference type="Gene3D" id="3.40.50.2000">
    <property type="entry name" value="Glycogen Phosphorylase B"/>
    <property type="match status" value="2"/>
</dbReference>
<evidence type="ECO:0000313" key="5">
    <source>
        <dbReference type="Proteomes" id="UP000603640"/>
    </source>
</evidence>
<dbReference type="Proteomes" id="UP000603640">
    <property type="component" value="Unassembled WGS sequence"/>
</dbReference>
<dbReference type="PANTHER" id="PTHR22916">
    <property type="entry name" value="GLYCOSYLTRANSFERASE"/>
    <property type="match status" value="1"/>
</dbReference>
<reference evidence="4" key="1">
    <citation type="submission" date="2020-08" db="EMBL/GenBank/DDBJ databases">
        <title>Pontibacter sp. SD6 16S ribosomal RNA gene Genome sequencing and assembly.</title>
        <authorList>
            <person name="Kang M."/>
        </authorList>
    </citation>
    <scope>NUCLEOTIDE SEQUENCE</scope>
    <source>
        <strain evidence="4">SD6</strain>
    </source>
</reference>
<evidence type="ECO:0000259" key="2">
    <source>
        <dbReference type="Pfam" id="PF00535"/>
    </source>
</evidence>
<accession>A0A923N7H9</accession>
<dbReference type="Pfam" id="PF00534">
    <property type="entry name" value="Glycos_transf_1"/>
    <property type="match status" value="1"/>
</dbReference>
<dbReference type="InterPro" id="IPR029044">
    <property type="entry name" value="Nucleotide-diphossugar_trans"/>
</dbReference>
<dbReference type="Pfam" id="PF13439">
    <property type="entry name" value="Glyco_transf_4"/>
    <property type="match status" value="1"/>
</dbReference>
<feature type="domain" description="Glycosyltransferase 2-like" evidence="2">
    <location>
        <begin position="435"/>
        <end position="576"/>
    </location>
</feature>
<comment type="caution">
    <text evidence="4">The sequence shown here is derived from an EMBL/GenBank/DDBJ whole genome shotgun (WGS) entry which is preliminary data.</text>
</comment>
<organism evidence="4 5">
    <name type="scientific">Pontibacter cellulosilyticus</name>
    <dbReference type="NCBI Taxonomy" id="1720253"/>
    <lineage>
        <taxon>Bacteria</taxon>
        <taxon>Pseudomonadati</taxon>
        <taxon>Bacteroidota</taxon>
        <taxon>Cytophagia</taxon>
        <taxon>Cytophagales</taxon>
        <taxon>Hymenobacteraceae</taxon>
        <taxon>Pontibacter</taxon>
    </lineage>
</organism>
<proteinExistence type="predicted"/>
<feature type="domain" description="Glycosyltransferase subfamily 4-like N-terminal" evidence="3">
    <location>
        <begin position="20"/>
        <end position="199"/>
    </location>
</feature>
<dbReference type="SUPFAM" id="SSF53756">
    <property type="entry name" value="UDP-Glycosyltransferase/glycogen phosphorylase"/>
    <property type="match status" value="1"/>
</dbReference>
<evidence type="ECO:0000259" key="1">
    <source>
        <dbReference type="Pfam" id="PF00534"/>
    </source>
</evidence>
<dbReference type="InterPro" id="IPR028098">
    <property type="entry name" value="Glyco_trans_4-like_N"/>
</dbReference>
<gene>
    <name evidence="4" type="ORF">H8S84_05620</name>
</gene>
<dbReference type="Pfam" id="PF00535">
    <property type="entry name" value="Glycos_transf_2"/>
    <property type="match status" value="1"/>
</dbReference>
<evidence type="ECO:0000259" key="3">
    <source>
        <dbReference type="Pfam" id="PF13439"/>
    </source>
</evidence>
<dbReference type="GO" id="GO:0016758">
    <property type="term" value="F:hexosyltransferase activity"/>
    <property type="evidence" value="ECO:0007669"/>
    <property type="project" value="UniProtKB-ARBA"/>
</dbReference>
<dbReference type="InterPro" id="IPR001173">
    <property type="entry name" value="Glyco_trans_2-like"/>
</dbReference>
<dbReference type="CDD" id="cd03801">
    <property type="entry name" value="GT4_PimA-like"/>
    <property type="match status" value="1"/>
</dbReference>
<protein>
    <submittedName>
        <fullName evidence="4">Glycosyltransferase</fullName>
    </submittedName>
</protein>
<evidence type="ECO:0000313" key="4">
    <source>
        <dbReference type="EMBL" id="MBC5992312.1"/>
    </source>
</evidence>
<dbReference type="SUPFAM" id="SSF53448">
    <property type="entry name" value="Nucleotide-diphospho-sugar transferases"/>
    <property type="match status" value="1"/>
</dbReference>
<keyword evidence="5" id="KW-1185">Reference proteome</keyword>
<dbReference type="AlphaFoldDB" id="A0A923N7H9"/>
<feature type="domain" description="Glycosyl transferase family 1" evidence="1">
    <location>
        <begin position="211"/>
        <end position="367"/>
    </location>
</feature>
<dbReference type="InterPro" id="IPR001296">
    <property type="entry name" value="Glyco_trans_1"/>
</dbReference>
<sequence length="724" mass="83374">MEQKINYWLLTTELPPQFGGGIGTYCKHWSQVLKLNGNNVTIFLPNRYVQSYAVEDRFGVRVIEFSPYFSDTSSYLGYETMISYSFAEIVKLFAEKEGVPDWIEAQEYNGIAYYLLQRKNLGESLYKDMKVVITCHAPSFLYFEYNHINTYKLPYFWIGEMEKYCIVAADVCISPSQYLVDCLHDRMQIDRDIHVIHNPFFASEPNECIVQENKVVFLAKLSPSKGILETLRYFKNIWQSGLKYKLQLIGDNNFYYHAKKCTMGEYIEENYADYLSKGLLEIKGLLSPDEVKEEISSAKVVIVPSTVDNLPYTVLECMSSKKIILASNQGGHKELIVDELNGFLFDHDDYDSFLNKLRTIFNLDELRIKEIGDNAAVTVANKCDPQAYYEDKLGIIENHTQKISDETNYKFTREIGAVAPKREVDFQEEQSLLLSVVVPFYNMGKFINETVESILSSKHKEIEIIIVDDGSDDQQSLSVLKSLSSKENIIVSSQVNSGLAEARNTGARLAKGRFLAFLDADDVVDPEYYARAISILTRKANVHFVGSWVQYFDGANGIWPSFNPEPPYLLYHNMINSSGLVYNRTSFLIAGLNDKKFIYGMEDYDSVISMVKQGFRGVVIPEVLFMYRVRKDSMARGFNHENQRYLYQLLADKHREFYSIYAVEITNLLNANGPGYIVNNPTIDYQLYSGSFYKIKLIRKLFTFIKQQPYLRKKAIHIYNKFKA</sequence>
<dbReference type="RefSeq" id="WP_187066261.1">
    <property type="nucleotide sequence ID" value="NZ_JACRVF010000001.1"/>
</dbReference>
<name>A0A923N7H9_9BACT</name>
<dbReference type="EMBL" id="JACRVF010000001">
    <property type="protein sequence ID" value="MBC5992312.1"/>
    <property type="molecule type" value="Genomic_DNA"/>
</dbReference>